<dbReference type="EMBL" id="JAXOFX010000006">
    <property type="protein sequence ID" value="MDZ5472230.1"/>
    <property type="molecule type" value="Genomic_DNA"/>
</dbReference>
<gene>
    <name evidence="2" type="ORF">SM124_10770</name>
</gene>
<dbReference type="InterPro" id="IPR024775">
    <property type="entry name" value="DinB-like"/>
</dbReference>
<accession>A0ABU5IYI2</accession>
<reference evidence="2 3" key="1">
    <citation type="submission" date="2023-11" db="EMBL/GenBank/DDBJ databases">
        <title>Bacillus jintuensis, isolated from a mudflat on the Beibu Gulf coast.</title>
        <authorList>
            <person name="Li M."/>
        </authorList>
    </citation>
    <scope>NUCLEOTIDE SEQUENCE [LARGE SCALE GENOMIC DNA]</scope>
    <source>
        <strain evidence="2 3">31A1R</strain>
    </source>
</reference>
<dbReference type="RefSeq" id="WP_322446536.1">
    <property type="nucleotide sequence ID" value="NZ_JAXOFX010000006.1"/>
</dbReference>
<dbReference type="Gene3D" id="1.20.120.450">
    <property type="entry name" value="dinb family like domain"/>
    <property type="match status" value="1"/>
</dbReference>
<dbReference type="SUPFAM" id="SSF109854">
    <property type="entry name" value="DinB/YfiT-like putative metalloenzymes"/>
    <property type="match status" value="1"/>
</dbReference>
<sequence length="157" mass="18829">MNAIDLFLLDFKESRRRFIMTATAFPSEFFTWKPDKDALSVGETIRHVLLHDFSWLKIFEENRLPTAEETDHLWAEPYTNLQDEIIRSNIYHDQFITYVSSLQTNDLDSKYIQWPHKPIRRTLGDALERKSYHDAVHTGQLLQYLRMLNIERPMIWD</sequence>
<dbReference type="InterPro" id="IPR034660">
    <property type="entry name" value="DinB/YfiT-like"/>
</dbReference>
<dbReference type="Pfam" id="PF12867">
    <property type="entry name" value="DinB_2"/>
    <property type="match status" value="1"/>
</dbReference>
<feature type="domain" description="DinB-like" evidence="1">
    <location>
        <begin position="11"/>
        <end position="141"/>
    </location>
</feature>
<proteinExistence type="predicted"/>
<evidence type="ECO:0000313" key="3">
    <source>
        <dbReference type="Proteomes" id="UP001290455"/>
    </source>
</evidence>
<organism evidence="2 3">
    <name type="scientific">Robertmurraya mangrovi</name>
    <dbReference type="NCBI Taxonomy" id="3098077"/>
    <lineage>
        <taxon>Bacteria</taxon>
        <taxon>Bacillati</taxon>
        <taxon>Bacillota</taxon>
        <taxon>Bacilli</taxon>
        <taxon>Bacillales</taxon>
        <taxon>Bacillaceae</taxon>
        <taxon>Robertmurraya</taxon>
    </lineage>
</organism>
<dbReference type="Proteomes" id="UP001290455">
    <property type="component" value="Unassembled WGS sequence"/>
</dbReference>
<protein>
    <submittedName>
        <fullName evidence="2">DinB family protein</fullName>
    </submittedName>
</protein>
<comment type="caution">
    <text evidence="2">The sequence shown here is derived from an EMBL/GenBank/DDBJ whole genome shotgun (WGS) entry which is preliminary data.</text>
</comment>
<evidence type="ECO:0000313" key="2">
    <source>
        <dbReference type="EMBL" id="MDZ5472230.1"/>
    </source>
</evidence>
<keyword evidence="3" id="KW-1185">Reference proteome</keyword>
<name>A0ABU5IYI2_9BACI</name>
<evidence type="ECO:0000259" key="1">
    <source>
        <dbReference type="Pfam" id="PF12867"/>
    </source>
</evidence>